<dbReference type="PRINTS" id="PR00368">
    <property type="entry name" value="FADPNR"/>
</dbReference>
<accession>A0ABX1ZLK3</accession>
<dbReference type="SUPFAM" id="SSF51905">
    <property type="entry name" value="FAD/NAD(P)-binding domain"/>
    <property type="match status" value="2"/>
</dbReference>
<reference evidence="2 3" key="1">
    <citation type="submission" date="2019-10" db="EMBL/GenBank/DDBJ databases">
        <title>Description of Paenibacillus pedi sp. nov.</title>
        <authorList>
            <person name="Carlier A."/>
            <person name="Qi S."/>
        </authorList>
    </citation>
    <scope>NUCLEOTIDE SEQUENCE [LARGE SCALE GENOMIC DNA]</scope>
    <source>
        <strain evidence="2 3">LMG 31457</strain>
    </source>
</reference>
<dbReference type="PANTHER" id="PTHR43539:SF78">
    <property type="entry name" value="FLAVIN-CONTAINING MONOOXYGENASE"/>
    <property type="match status" value="1"/>
</dbReference>
<dbReference type="Gene3D" id="3.50.50.60">
    <property type="entry name" value="FAD/NAD(P)-binding domain"/>
    <property type="match status" value="1"/>
</dbReference>
<dbReference type="PANTHER" id="PTHR43539">
    <property type="entry name" value="FLAVIN-BINDING MONOOXYGENASE-LIKE PROTEIN (AFU_ORTHOLOGUE AFUA_4G09220)"/>
    <property type="match status" value="1"/>
</dbReference>
<dbReference type="InterPro" id="IPR036188">
    <property type="entry name" value="FAD/NAD-bd_sf"/>
</dbReference>
<proteinExistence type="predicted"/>
<evidence type="ECO:0000313" key="2">
    <source>
        <dbReference type="EMBL" id="NOV00846.1"/>
    </source>
</evidence>
<dbReference type="Proteomes" id="UP000618579">
    <property type="component" value="Unassembled WGS sequence"/>
</dbReference>
<organism evidence="2 3">
    <name type="scientific">Paenibacillus planticolens</name>
    <dbReference type="NCBI Taxonomy" id="2654976"/>
    <lineage>
        <taxon>Bacteria</taxon>
        <taxon>Bacillati</taxon>
        <taxon>Bacillota</taxon>
        <taxon>Bacilli</taxon>
        <taxon>Bacillales</taxon>
        <taxon>Paenibacillaceae</taxon>
        <taxon>Paenibacillus</taxon>
    </lineage>
</organism>
<keyword evidence="3" id="KW-1185">Reference proteome</keyword>
<evidence type="ECO:0000313" key="3">
    <source>
        <dbReference type="Proteomes" id="UP000618579"/>
    </source>
</evidence>
<evidence type="ECO:0000256" key="1">
    <source>
        <dbReference type="ARBA" id="ARBA00023002"/>
    </source>
</evidence>
<keyword evidence="1" id="KW-0560">Oxidoreductase</keyword>
<dbReference type="Pfam" id="PF13738">
    <property type="entry name" value="Pyr_redox_3"/>
    <property type="match status" value="1"/>
</dbReference>
<comment type="caution">
    <text evidence="2">The sequence shown here is derived from an EMBL/GenBank/DDBJ whole genome shotgun (WGS) entry which is preliminary data.</text>
</comment>
<dbReference type="EMBL" id="WHNZ01000022">
    <property type="protein sequence ID" value="NOV00846.1"/>
    <property type="molecule type" value="Genomic_DNA"/>
</dbReference>
<name>A0ABX1ZLK3_9BACL</name>
<dbReference type="GO" id="GO:0004497">
    <property type="term" value="F:monooxygenase activity"/>
    <property type="evidence" value="ECO:0007669"/>
    <property type="project" value="UniProtKB-KW"/>
</dbReference>
<gene>
    <name evidence="2" type="ORF">GC097_12555</name>
</gene>
<protein>
    <submittedName>
        <fullName evidence="2">SidA/IucD/PvdA family monooxygenase</fullName>
    </submittedName>
</protein>
<dbReference type="PRINTS" id="PR00469">
    <property type="entry name" value="PNDRDTASEII"/>
</dbReference>
<dbReference type="InterPro" id="IPR050982">
    <property type="entry name" value="Auxin_biosynth/cation_transpt"/>
</dbReference>
<sequence length="369" mass="41788">MLLESIDVVVIGGGQAGLSTGYYLRSESRKFIILDHSQEIGHSWKDRYDSLTLFTPRKYSSLPGLPLEGDPWGYPTKDEMAAYLKLYQEHFAIPVQLETEVRRLSYAMGRFLITTNKGTWLAQQVVVATGPFQTPFIPPFAQSLSPEVFHIHTADYRNVEMLPEQGEVLVIGGGNSGAQIALEISQKKQVYLSVGHHIQYLPYRLLGRSLFWWYERIGLLRKSPKSWIGRRFIKKKDPLYGFDLRMAIASGTVKLLNRATSASGRLVSFADGSFQKPSTIIWATGFRADYPWICIPEVFDHNQTVIHERGVTWIPGLYFVGLPWQSSRGSALIGWVHRDARFISGMIAQYGERYANEDNSYEDLSSHGS</sequence>
<keyword evidence="2" id="KW-0503">Monooxygenase</keyword>